<proteinExistence type="predicted"/>
<evidence type="ECO:0000313" key="1">
    <source>
        <dbReference type="EMBL" id="KAI3769664.1"/>
    </source>
</evidence>
<comment type="caution">
    <text evidence="1">The sequence shown here is derived from an EMBL/GenBank/DDBJ whole genome shotgun (WGS) entry which is preliminary data.</text>
</comment>
<sequence>MSIGDFHHWEMEISLRTTMLSVFDDHDGGGLLSWPTGSFTHGLCHPETYTGAVEVDTDREGRAPIGLLMATPEEKAFQWYQISHRFFQGMEEHEIKRTRVGGDGNDDDDDDDDDDGGHGAVEAGGL</sequence>
<reference evidence="2" key="1">
    <citation type="journal article" date="2022" name="Mol. Ecol. Resour.">
        <title>The genomes of chicory, endive, great burdock and yacon provide insights into Asteraceae palaeo-polyploidization history and plant inulin production.</title>
        <authorList>
            <person name="Fan W."/>
            <person name="Wang S."/>
            <person name="Wang H."/>
            <person name="Wang A."/>
            <person name="Jiang F."/>
            <person name="Liu H."/>
            <person name="Zhao H."/>
            <person name="Xu D."/>
            <person name="Zhang Y."/>
        </authorList>
    </citation>
    <scope>NUCLEOTIDE SEQUENCE [LARGE SCALE GENOMIC DNA]</scope>
    <source>
        <strain evidence="2">cv. Niubang</strain>
    </source>
</reference>
<evidence type="ECO:0000313" key="2">
    <source>
        <dbReference type="Proteomes" id="UP001055879"/>
    </source>
</evidence>
<gene>
    <name evidence="1" type="ORF">L6452_00773</name>
</gene>
<accession>A0ACB9FEF2</accession>
<protein>
    <submittedName>
        <fullName evidence="1">Uncharacterized protein</fullName>
    </submittedName>
</protein>
<keyword evidence="2" id="KW-1185">Reference proteome</keyword>
<organism evidence="1 2">
    <name type="scientific">Arctium lappa</name>
    <name type="common">Greater burdock</name>
    <name type="synonym">Lappa major</name>
    <dbReference type="NCBI Taxonomy" id="4217"/>
    <lineage>
        <taxon>Eukaryota</taxon>
        <taxon>Viridiplantae</taxon>
        <taxon>Streptophyta</taxon>
        <taxon>Embryophyta</taxon>
        <taxon>Tracheophyta</taxon>
        <taxon>Spermatophyta</taxon>
        <taxon>Magnoliopsida</taxon>
        <taxon>eudicotyledons</taxon>
        <taxon>Gunneridae</taxon>
        <taxon>Pentapetalae</taxon>
        <taxon>asterids</taxon>
        <taxon>campanulids</taxon>
        <taxon>Asterales</taxon>
        <taxon>Asteraceae</taxon>
        <taxon>Carduoideae</taxon>
        <taxon>Cardueae</taxon>
        <taxon>Arctiinae</taxon>
        <taxon>Arctium</taxon>
    </lineage>
</organism>
<dbReference type="Proteomes" id="UP001055879">
    <property type="component" value="Linkage Group LG01"/>
</dbReference>
<name>A0ACB9FEF2_ARCLA</name>
<reference evidence="1 2" key="2">
    <citation type="journal article" date="2022" name="Mol. Ecol. Resour.">
        <title>The genomes of chicory, endive, great burdock and yacon provide insights into Asteraceae paleo-polyploidization history and plant inulin production.</title>
        <authorList>
            <person name="Fan W."/>
            <person name="Wang S."/>
            <person name="Wang H."/>
            <person name="Wang A."/>
            <person name="Jiang F."/>
            <person name="Liu H."/>
            <person name="Zhao H."/>
            <person name="Xu D."/>
            <person name="Zhang Y."/>
        </authorList>
    </citation>
    <scope>NUCLEOTIDE SEQUENCE [LARGE SCALE GENOMIC DNA]</scope>
    <source>
        <strain evidence="2">cv. Niubang</strain>
    </source>
</reference>
<dbReference type="EMBL" id="CM042047">
    <property type="protein sequence ID" value="KAI3769664.1"/>
    <property type="molecule type" value="Genomic_DNA"/>
</dbReference>